<dbReference type="Proteomes" id="UP000183832">
    <property type="component" value="Unassembled WGS sequence"/>
</dbReference>
<dbReference type="SUPFAM" id="SSF110004">
    <property type="entry name" value="Glycolipid transfer protein, GLTP"/>
    <property type="match status" value="1"/>
</dbReference>
<dbReference type="EMBL" id="CVRI01000001">
    <property type="protein sequence ID" value="CRK86173.1"/>
    <property type="molecule type" value="Genomic_DNA"/>
</dbReference>
<dbReference type="GO" id="GO:1902388">
    <property type="term" value="F:ceramide 1-phosphate transfer activity"/>
    <property type="evidence" value="ECO:0007669"/>
    <property type="project" value="TreeGrafter"/>
</dbReference>
<gene>
    <name evidence="3" type="ORF">CLUMA_CG000230</name>
</gene>
<dbReference type="InterPro" id="IPR014830">
    <property type="entry name" value="Glycolipid_transfer_prot_dom"/>
</dbReference>
<name>A0A1J1HDV5_9DIPT</name>
<dbReference type="GO" id="GO:1902387">
    <property type="term" value="F:ceramide 1-phosphate binding"/>
    <property type="evidence" value="ECO:0007669"/>
    <property type="project" value="TreeGrafter"/>
</dbReference>
<dbReference type="Pfam" id="PF08718">
    <property type="entry name" value="GLTP"/>
    <property type="match status" value="1"/>
</dbReference>
<sequence>MDSNKFDLLFVAEKFKNSLNHEDDVLINFYLEAFREILKFFQLMGSIFGFVSSDVKSKIEILEAFQLNNEKNEHFQSVKKMITYEQDEDLLYKKDYVSGCRTLLRLHRGLDFVRNFLKKLETLSGSEKADKVCSQSYNETLANFHPFFIRKAAALAIYAIPTRDQLLQKVCSDVALAIQSLPEMLQVTDVVYNRINELYSCYNLHELP</sequence>
<dbReference type="PANTHER" id="PTHR10219:SF43">
    <property type="entry name" value="GLYCOLIPID TRANSFER PROTEIN DOMAIN-CONTAINING PROTEIN"/>
    <property type="match status" value="1"/>
</dbReference>
<dbReference type="AlphaFoldDB" id="A0A1J1HDV5"/>
<dbReference type="OrthoDB" id="116883at2759"/>
<dbReference type="InterPro" id="IPR036497">
    <property type="entry name" value="GLTP_sf"/>
</dbReference>
<keyword evidence="4" id="KW-1185">Reference proteome</keyword>
<dbReference type="STRING" id="568069.A0A1J1HDV5"/>
<accession>A0A1J1HDV5</accession>
<dbReference type="GO" id="GO:0016020">
    <property type="term" value="C:membrane"/>
    <property type="evidence" value="ECO:0007669"/>
    <property type="project" value="TreeGrafter"/>
</dbReference>
<dbReference type="GO" id="GO:0032691">
    <property type="term" value="P:negative regulation of interleukin-1 beta production"/>
    <property type="evidence" value="ECO:0007669"/>
    <property type="project" value="UniProtKB-ARBA"/>
</dbReference>
<organism evidence="3 4">
    <name type="scientific">Clunio marinus</name>
    <dbReference type="NCBI Taxonomy" id="568069"/>
    <lineage>
        <taxon>Eukaryota</taxon>
        <taxon>Metazoa</taxon>
        <taxon>Ecdysozoa</taxon>
        <taxon>Arthropoda</taxon>
        <taxon>Hexapoda</taxon>
        <taxon>Insecta</taxon>
        <taxon>Pterygota</taxon>
        <taxon>Neoptera</taxon>
        <taxon>Endopterygota</taxon>
        <taxon>Diptera</taxon>
        <taxon>Nematocera</taxon>
        <taxon>Chironomoidea</taxon>
        <taxon>Chironomidae</taxon>
        <taxon>Clunio</taxon>
    </lineage>
</organism>
<evidence type="ECO:0000256" key="1">
    <source>
        <dbReference type="ARBA" id="ARBA00007148"/>
    </source>
</evidence>
<dbReference type="PANTHER" id="PTHR10219">
    <property type="entry name" value="GLYCOLIPID TRANSFER PROTEIN-RELATED"/>
    <property type="match status" value="1"/>
</dbReference>
<evidence type="ECO:0000313" key="3">
    <source>
        <dbReference type="EMBL" id="CRK86173.1"/>
    </source>
</evidence>
<feature type="domain" description="Glycolipid transfer protein" evidence="2">
    <location>
        <begin position="28"/>
        <end position="171"/>
    </location>
</feature>
<dbReference type="Gene3D" id="1.10.3520.10">
    <property type="entry name" value="Glycolipid transfer protein"/>
    <property type="match status" value="1"/>
</dbReference>
<dbReference type="FunFam" id="1.10.3520.10:FF:000002">
    <property type="entry name" value="Ceramide-1-phosphate transfer protein"/>
    <property type="match status" value="1"/>
</dbReference>
<comment type="similarity">
    <text evidence="1">Belongs to the GLTP family.</text>
</comment>
<protein>
    <submittedName>
        <fullName evidence="3">CLUMA_CG000230, isoform A</fullName>
    </submittedName>
</protein>
<reference evidence="3 4" key="1">
    <citation type="submission" date="2015-04" db="EMBL/GenBank/DDBJ databases">
        <authorList>
            <person name="Syromyatnikov M.Y."/>
            <person name="Popov V.N."/>
        </authorList>
    </citation>
    <scope>NUCLEOTIDE SEQUENCE [LARGE SCALE GENOMIC DNA]</scope>
</reference>
<evidence type="ECO:0000259" key="2">
    <source>
        <dbReference type="Pfam" id="PF08718"/>
    </source>
</evidence>
<proteinExistence type="inferred from homology"/>
<evidence type="ECO:0000313" key="4">
    <source>
        <dbReference type="Proteomes" id="UP000183832"/>
    </source>
</evidence>
<dbReference type="GO" id="GO:0005829">
    <property type="term" value="C:cytosol"/>
    <property type="evidence" value="ECO:0007669"/>
    <property type="project" value="TreeGrafter"/>
</dbReference>